<evidence type="ECO:0000313" key="3">
    <source>
        <dbReference type="Proteomes" id="UP000256328"/>
    </source>
</evidence>
<accession>A0A3D8SYD0</accession>
<organism evidence="2 3">
    <name type="scientific">Coleophoma crateriformis</name>
    <dbReference type="NCBI Taxonomy" id="565419"/>
    <lineage>
        <taxon>Eukaryota</taxon>
        <taxon>Fungi</taxon>
        <taxon>Dikarya</taxon>
        <taxon>Ascomycota</taxon>
        <taxon>Pezizomycotina</taxon>
        <taxon>Leotiomycetes</taxon>
        <taxon>Helotiales</taxon>
        <taxon>Dermateaceae</taxon>
        <taxon>Coleophoma</taxon>
    </lineage>
</organism>
<dbReference type="EMBL" id="PDLN01000003">
    <property type="protein sequence ID" value="RDW91306.1"/>
    <property type="molecule type" value="Genomic_DNA"/>
</dbReference>
<protein>
    <submittedName>
        <fullName evidence="2">Uncharacterized protein</fullName>
    </submittedName>
</protein>
<comment type="caution">
    <text evidence="2">The sequence shown here is derived from an EMBL/GenBank/DDBJ whole genome shotgun (WGS) entry which is preliminary data.</text>
</comment>
<sequence>MVAEARGTTLEGHRRFRWLLVAKCARRWDRVRRSRSPPTTRIRCILLVLEIIVTTASNYAQKRRASGSSRQGRQERDWADASDKANQDLMQQKGRAGYLYASETRARRQRAA</sequence>
<feature type="compositionally biased region" description="Basic and acidic residues" evidence="1">
    <location>
        <begin position="72"/>
        <end position="86"/>
    </location>
</feature>
<dbReference type="Proteomes" id="UP000256328">
    <property type="component" value="Unassembled WGS sequence"/>
</dbReference>
<evidence type="ECO:0000256" key="1">
    <source>
        <dbReference type="SAM" id="MobiDB-lite"/>
    </source>
</evidence>
<reference evidence="2 3" key="1">
    <citation type="journal article" date="2018" name="IMA Fungus">
        <title>IMA Genome-F 9: Draft genome sequence of Annulohypoxylon stygium, Aspergillus mulundensis, Berkeleyomyces basicola (syn. Thielaviopsis basicola), Ceratocystis smalleyi, two Cercospora beticola strains, Coleophoma cylindrospora, Fusarium fracticaudum, Phialophora cf. hyalina, and Morchella septimelata.</title>
        <authorList>
            <person name="Wingfield B.D."/>
            <person name="Bills G.F."/>
            <person name="Dong Y."/>
            <person name="Huang W."/>
            <person name="Nel W.J."/>
            <person name="Swalarsk-Parry B.S."/>
            <person name="Vaghefi N."/>
            <person name="Wilken P.M."/>
            <person name="An Z."/>
            <person name="de Beer Z.W."/>
            <person name="De Vos L."/>
            <person name="Chen L."/>
            <person name="Duong T.A."/>
            <person name="Gao Y."/>
            <person name="Hammerbacher A."/>
            <person name="Kikkert J.R."/>
            <person name="Li Y."/>
            <person name="Li H."/>
            <person name="Li K."/>
            <person name="Li Q."/>
            <person name="Liu X."/>
            <person name="Ma X."/>
            <person name="Naidoo K."/>
            <person name="Pethybridge S.J."/>
            <person name="Sun J."/>
            <person name="Steenkamp E.T."/>
            <person name="van der Nest M.A."/>
            <person name="van Wyk S."/>
            <person name="Wingfield M.J."/>
            <person name="Xiong C."/>
            <person name="Yue Q."/>
            <person name="Zhang X."/>
        </authorList>
    </citation>
    <scope>NUCLEOTIDE SEQUENCE [LARGE SCALE GENOMIC DNA]</scope>
    <source>
        <strain evidence="2 3">BP5796</strain>
    </source>
</reference>
<evidence type="ECO:0000313" key="2">
    <source>
        <dbReference type="EMBL" id="RDW91306.1"/>
    </source>
</evidence>
<proteinExistence type="predicted"/>
<name>A0A3D8SYD0_9HELO</name>
<dbReference type="AlphaFoldDB" id="A0A3D8SYD0"/>
<gene>
    <name evidence="2" type="ORF">BP5796_02471</name>
</gene>
<keyword evidence="3" id="KW-1185">Reference proteome</keyword>
<feature type="region of interest" description="Disordered" evidence="1">
    <location>
        <begin position="59"/>
        <end position="112"/>
    </location>
</feature>